<keyword evidence="4" id="KW-0645">Protease</keyword>
<feature type="domain" description="Peptidase A2" evidence="3">
    <location>
        <begin position="70"/>
        <end position="159"/>
    </location>
</feature>
<dbReference type="Proteomes" id="UP000255317">
    <property type="component" value="Unassembled WGS sequence"/>
</dbReference>
<protein>
    <submittedName>
        <fullName evidence="4">Aspartyl protease</fullName>
    </submittedName>
</protein>
<dbReference type="Pfam" id="PF13180">
    <property type="entry name" value="PDZ_2"/>
    <property type="match status" value="1"/>
</dbReference>
<sequence length="459" mass="51725">MGYFFILRIMRFSFVLRFSVIFSVLLFFSMQLSYGQEGFTLPENVKRDKVSFELVNNLVIIPVELNGTKLSFLLDTGVSTTLLFSIAQNDSLQLKNAVPASIRGLGDGGSIDALKSQNNILRVGKAVDKSHSLYVIFDQSLNFSPRMGVPIHGILGYDFFKKFLVKTDYTSKKLTVYNPKFSKKNPCRSCEVVPLEFHSNKPFARMKVSVRNGFEDKLFLLDTGSSDALWLFDETDYISELPKNYFEDYLGLGLSGSIYGKRSKIESLSIGSYDLKEIGTSFPDGESLRNIVFFNHREGTIGAGILKRFTVFMDYSQQKMYLRKNSNFKKPFYYNMAGVTLQHDGTVTVKEVQEYRTGSLNMAKSDANNGSITIPVVQSYSLFLAPRIVVAELRENSPAAEAGLQIGDEVVTVNNKPAYKYKLYELSALFSSKAGRTIRLTISRNGEEQKIKFVLKKLL</sequence>
<accession>A0A370Q8I1</accession>
<dbReference type="GO" id="GO:0004190">
    <property type="term" value="F:aspartic-type endopeptidase activity"/>
    <property type="evidence" value="ECO:0007669"/>
    <property type="project" value="InterPro"/>
</dbReference>
<dbReference type="Pfam" id="PF13650">
    <property type="entry name" value="Asp_protease_2"/>
    <property type="match status" value="1"/>
</dbReference>
<keyword evidence="5" id="KW-1185">Reference proteome</keyword>
<comment type="caution">
    <text evidence="4">The sequence shown here is derived from an EMBL/GenBank/DDBJ whole genome shotgun (WGS) entry which is preliminary data.</text>
</comment>
<keyword evidence="1" id="KW-0378">Hydrolase</keyword>
<evidence type="ECO:0000313" key="4">
    <source>
        <dbReference type="EMBL" id="RDK84682.1"/>
    </source>
</evidence>
<evidence type="ECO:0000313" key="5">
    <source>
        <dbReference type="Proteomes" id="UP000255317"/>
    </source>
</evidence>
<evidence type="ECO:0000256" key="1">
    <source>
        <dbReference type="ARBA" id="ARBA00022801"/>
    </source>
</evidence>
<organism evidence="4 5">
    <name type="scientific">Marinirhabdus gelatinilytica</name>
    <dbReference type="NCBI Taxonomy" id="1703343"/>
    <lineage>
        <taxon>Bacteria</taxon>
        <taxon>Pseudomonadati</taxon>
        <taxon>Bacteroidota</taxon>
        <taxon>Flavobacteriia</taxon>
        <taxon>Flavobacteriales</taxon>
        <taxon>Flavobacteriaceae</taxon>
    </lineage>
</organism>
<dbReference type="OrthoDB" id="3521766at2"/>
<dbReference type="InterPro" id="IPR001995">
    <property type="entry name" value="Peptidase_A2_cat"/>
</dbReference>
<dbReference type="InterPro" id="IPR021109">
    <property type="entry name" value="Peptidase_aspartic_dom_sf"/>
</dbReference>
<evidence type="ECO:0000259" key="2">
    <source>
        <dbReference type="PROSITE" id="PS50106"/>
    </source>
</evidence>
<dbReference type="PROSITE" id="PS50175">
    <property type="entry name" value="ASP_PROT_RETROV"/>
    <property type="match status" value="1"/>
</dbReference>
<gene>
    <name evidence="4" type="ORF">C8D94_10454</name>
</gene>
<name>A0A370Q8I1_9FLAO</name>
<dbReference type="InterPro" id="IPR034122">
    <property type="entry name" value="Retropepsin-like_bacterial"/>
</dbReference>
<dbReference type="SUPFAM" id="SSF50156">
    <property type="entry name" value="PDZ domain-like"/>
    <property type="match status" value="1"/>
</dbReference>
<evidence type="ECO:0000259" key="3">
    <source>
        <dbReference type="PROSITE" id="PS50175"/>
    </source>
</evidence>
<dbReference type="SMART" id="SM00228">
    <property type="entry name" value="PDZ"/>
    <property type="match status" value="1"/>
</dbReference>
<dbReference type="InterPro" id="IPR001478">
    <property type="entry name" value="PDZ"/>
</dbReference>
<feature type="domain" description="PDZ" evidence="2">
    <location>
        <begin position="359"/>
        <end position="446"/>
    </location>
</feature>
<proteinExistence type="predicted"/>
<dbReference type="InterPro" id="IPR036034">
    <property type="entry name" value="PDZ_sf"/>
</dbReference>
<dbReference type="EMBL" id="QRAO01000004">
    <property type="protein sequence ID" value="RDK84682.1"/>
    <property type="molecule type" value="Genomic_DNA"/>
</dbReference>
<dbReference type="SUPFAM" id="SSF50630">
    <property type="entry name" value="Acid proteases"/>
    <property type="match status" value="1"/>
</dbReference>
<dbReference type="GO" id="GO:0006508">
    <property type="term" value="P:proteolysis"/>
    <property type="evidence" value="ECO:0007669"/>
    <property type="project" value="UniProtKB-KW"/>
</dbReference>
<dbReference type="Gene3D" id="2.40.70.10">
    <property type="entry name" value="Acid Proteases"/>
    <property type="match status" value="1"/>
</dbReference>
<reference evidence="4 5" key="1">
    <citation type="submission" date="2018-07" db="EMBL/GenBank/DDBJ databases">
        <title>Genomic Encyclopedia of Type Strains, Phase IV (KMG-IV): sequencing the most valuable type-strain genomes for metagenomic binning, comparative biology and taxonomic classification.</title>
        <authorList>
            <person name="Goeker M."/>
        </authorList>
    </citation>
    <scope>NUCLEOTIDE SEQUENCE [LARGE SCALE GENOMIC DNA]</scope>
    <source>
        <strain evidence="4 5">DSM 101478</strain>
    </source>
</reference>
<dbReference type="CDD" id="cd05483">
    <property type="entry name" value="retropepsin_like_bacteria"/>
    <property type="match status" value="1"/>
</dbReference>
<dbReference type="Gene3D" id="2.30.42.10">
    <property type="match status" value="1"/>
</dbReference>
<dbReference type="PROSITE" id="PS50106">
    <property type="entry name" value="PDZ"/>
    <property type="match status" value="1"/>
</dbReference>
<dbReference type="AlphaFoldDB" id="A0A370Q8I1"/>